<protein>
    <submittedName>
        <fullName evidence="6">AAA family ATPase</fullName>
    </submittedName>
</protein>
<dbReference type="InterPro" id="IPR027417">
    <property type="entry name" value="P-loop_NTPase"/>
</dbReference>
<keyword evidence="7" id="KW-1185">Reference proteome</keyword>
<proteinExistence type="inferred from homology"/>
<accession>A0ABW1J4N8</accession>
<feature type="region of interest" description="Disordered" evidence="4">
    <location>
        <begin position="459"/>
        <end position="488"/>
    </location>
</feature>
<dbReference type="PANTHER" id="PTHR23073">
    <property type="entry name" value="26S PROTEASOME REGULATORY SUBUNIT"/>
    <property type="match status" value="1"/>
</dbReference>
<evidence type="ECO:0000313" key="7">
    <source>
        <dbReference type="Proteomes" id="UP001596302"/>
    </source>
</evidence>
<feature type="domain" description="AAA+ ATPase" evidence="5">
    <location>
        <begin position="251"/>
        <end position="377"/>
    </location>
</feature>
<dbReference type="Gene3D" id="1.10.8.60">
    <property type="match status" value="1"/>
</dbReference>
<dbReference type="SMART" id="SM00382">
    <property type="entry name" value="AAA"/>
    <property type="match status" value="1"/>
</dbReference>
<evidence type="ECO:0000256" key="1">
    <source>
        <dbReference type="ARBA" id="ARBA00006914"/>
    </source>
</evidence>
<dbReference type="Proteomes" id="UP001596302">
    <property type="component" value="Unassembled WGS sequence"/>
</dbReference>
<evidence type="ECO:0000256" key="4">
    <source>
        <dbReference type="SAM" id="MobiDB-lite"/>
    </source>
</evidence>
<dbReference type="EMBL" id="JBHSQW010000033">
    <property type="protein sequence ID" value="MFC5995691.1"/>
    <property type="molecule type" value="Genomic_DNA"/>
</dbReference>
<name>A0ABW1J4N8_9PSEU</name>
<dbReference type="CDD" id="cd19481">
    <property type="entry name" value="RecA-like_protease"/>
    <property type="match status" value="1"/>
</dbReference>
<evidence type="ECO:0000259" key="5">
    <source>
        <dbReference type="SMART" id="SM00382"/>
    </source>
</evidence>
<keyword evidence="3" id="KW-0067">ATP-binding</keyword>
<gene>
    <name evidence="6" type="ORF">ACFQE5_15855</name>
</gene>
<sequence>MGDLTDGDAAGLARALTRLLEDTRYRVVGGGGSPLVERVTGHVGVRLADLPNVAVSRPAWQHVNLHLGMQAYLRAYTPEAEWFGVAGAHRAHEDLVGLLAGAEQHGMYRLGAVDYATAAAGPDRTVEVVDLGFVATAAPDGSPVVVGLRGGLQMGPEPTCELRVLAADRATAGAVRDEVERLASEHDVYRGAVLTFDINEHYGNELVSFLPRPDLASTDVVLPDGVLEVIERHVVRSATRTERLLAAGQHLKRGLLLHGAPGTGKTHTVRYLLGRLRGWTVVILSGRALRLLAQATTLVRRLQPAVLVIEDVDLIAEDRGTYQSSPLLFELLNRIDGVDADADVTFLLTTNRAAELERALVDRPGRVDLAVEVPLPDAAARERLLRLYARGLALDEQHVAEVVAATEGVTASFIRELVRRAVLHTLDAEDGGGPDGRALPAALAELSGERSALTRALLGGGAATPSGPRETRRGFSAVAGAPQPGLAP</sequence>
<comment type="caution">
    <text evidence="6">The sequence shown here is derived from an EMBL/GenBank/DDBJ whole genome shotgun (WGS) entry which is preliminary data.</text>
</comment>
<evidence type="ECO:0000256" key="2">
    <source>
        <dbReference type="ARBA" id="ARBA00022741"/>
    </source>
</evidence>
<dbReference type="InterPro" id="IPR050221">
    <property type="entry name" value="26S_Proteasome_ATPase"/>
</dbReference>
<dbReference type="Gene3D" id="3.40.50.300">
    <property type="entry name" value="P-loop containing nucleotide triphosphate hydrolases"/>
    <property type="match status" value="1"/>
</dbReference>
<evidence type="ECO:0000256" key="3">
    <source>
        <dbReference type="ARBA" id="ARBA00022840"/>
    </source>
</evidence>
<dbReference type="InterPro" id="IPR003593">
    <property type="entry name" value="AAA+_ATPase"/>
</dbReference>
<dbReference type="RefSeq" id="WP_379585889.1">
    <property type="nucleotide sequence ID" value="NZ_JBHSQW010000033.1"/>
</dbReference>
<dbReference type="SUPFAM" id="SSF52540">
    <property type="entry name" value="P-loop containing nucleoside triphosphate hydrolases"/>
    <property type="match status" value="1"/>
</dbReference>
<organism evidence="6 7">
    <name type="scientific">Pseudonocardia hispaniensis</name>
    <dbReference type="NCBI Taxonomy" id="904933"/>
    <lineage>
        <taxon>Bacteria</taxon>
        <taxon>Bacillati</taxon>
        <taxon>Actinomycetota</taxon>
        <taxon>Actinomycetes</taxon>
        <taxon>Pseudonocardiales</taxon>
        <taxon>Pseudonocardiaceae</taxon>
        <taxon>Pseudonocardia</taxon>
    </lineage>
</organism>
<keyword evidence="2" id="KW-0547">Nucleotide-binding</keyword>
<evidence type="ECO:0000313" key="6">
    <source>
        <dbReference type="EMBL" id="MFC5995691.1"/>
    </source>
</evidence>
<comment type="similarity">
    <text evidence="1">Belongs to the AAA ATPase family.</text>
</comment>
<dbReference type="InterPro" id="IPR003959">
    <property type="entry name" value="ATPase_AAA_core"/>
</dbReference>
<reference evidence="7" key="1">
    <citation type="journal article" date="2019" name="Int. J. Syst. Evol. Microbiol.">
        <title>The Global Catalogue of Microorganisms (GCM) 10K type strain sequencing project: providing services to taxonomists for standard genome sequencing and annotation.</title>
        <authorList>
            <consortium name="The Broad Institute Genomics Platform"/>
            <consortium name="The Broad Institute Genome Sequencing Center for Infectious Disease"/>
            <person name="Wu L."/>
            <person name="Ma J."/>
        </authorList>
    </citation>
    <scope>NUCLEOTIDE SEQUENCE [LARGE SCALE GENOMIC DNA]</scope>
    <source>
        <strain evidence="7">CCM 8391</strain>
    </source>
</reference>
<dbReference type="Pfam" id="PF00004">
    <property type="entry name" value="AAA"/>
    <property type="match status" value="1"/>
</dbReference>